<feature type="domain" description="CtsR C-terminal dimerization" evidence="9">
    <location>
        <begin position="81"/>
        <end position="152"/>
    </location>
</feature>
<comment type="similarity">
    <text evidence="1 7">Belongs to the CtsR family.</text>
</comment>
<evidence type="ECO:0000313" key="11">
    <source>
        <dbReference type="Proteomes" id="UP000051992"/>
    </source>
</evidence>
<evidence type="ECO:0000256" key="1">
    <source>
        <dbReference type="ARBA" id="ARBA00010189"/>
    </source>
</evidence>
<dbReference type="Gene3D" id="3.30.56.130">
    <property type="entry name" value="Transcriptional regulator CtsR, winged HTH domain"/>
    <property type="match status" value="1"/>
</dbReference>
<dbReference type="AlphaFoldDB" id="A0A0R2H8M7"/>
<evidence type="ECO:0000256" key="6">
    <source>
        <dbReference type="ARBA" id="ARBA00023163"/>
    </source>
</evidence>
<dbReference type="InterPro" id="IPR041473">
    <property type="entry name" value="CtsR_C"/>
</dbReference>
<comment type="caution">
    <text evidence="10">The sequence shown here is derived from an EMBL/GenBank/DDBJ whole genome shotgun (WGS) entry which is preliminary data.</text>
</comment>
<dbReference type="InterPro" id="IPR008463">
    <property type="entry name" value="CtsR"/>
</dbReference>
<evidence type="ECO:0000313" key="10">
    <source>
        <dbReference type="EMBL" id="KRN46407.1"/>
    </source>
</evidence>
<dbReference type="Pfam" id="PF05848">
    <property type="entry name" value="CtsR"/>
    <property type="match status" value="1"/>
</dbReference>
<evidence type="ECO:0000256" key="2">
    <source>
        <dbReference type="ARBA" id="ARBA00014129"/>
    </source>
</evidence>
<dbReference type="Pfam" id="PF17727">
    <property type="entry name" value="CtsR_C"/>
    <property type="match status" value="1"/>
</dbReference>
<keyword evidence="4 7" id="KW-0805">Transcription regulation</keyword>
<evidence type="ECO:0000256" key="7">
    <source>
        <dbReference type="PIRNR" id="PIRNR010607"/>
    </source>
</evidence>
<proteinExistence type="inferred from homology"/>
<dbReference type="GO" id="GO:0003677">
    <property type="term" value="F:DNA binding"/>
    <property type="evidence" value="ECO:0007669"/>
    <property type="project" value="UniProtKB-UniRule"/>
</dbReference>
<organism evidence="10 11">
    <name type="scientific">Weissella viridescens</name>
    <name type="common">Lactobacillus viridescens</name>
    <dbReference type="NCBI Taxonomy" id="1629"/>
    <lineage>
        <taxon>Bacteria</taxon>
        <taxon>Bacillati</taxon>
        <taxon>Bacillota</taxon>
        <taxon>Bacilli</taxon>
        <taxon>Lactobacillales</taxon>
        <taxon>Lactobacillaceae</taxon>
        <taxon>Weissella</taxon>
    </lineage>
</organism>
<dbReference type="PIRSF" id="PIRSF010607">
    <property type="entry name" value="Txn_repr_CtsR"/>
    <property type="match status" value="1"/>
</dbReference>
<name>A0A0R2H8M7_WEIVI</name>
<keyword evidence="3 7" id="KW-0678">Repressor</keyword>
<dbReference type="GO" id="GO:0006355">
    <property type="term" value="P:regulation of DNA-templated transcription"/>
    <property type="evidence" value="ECO:0007669"/>
    <property type="project" value="UniProtKB-UniRule"/>
</dbReference>
<keyword evidence="6 7" id="KW-0804">Transcription</keyword>
<dbReference type="InterPro" id="IPR041908">
    <property type="entry name" value="CtsR_C_sf"/>
</dbReference>
<keyword evidence="5 7" id="KW-0238">DNA-binding</keyword>
<sequence>MMMADRSMADCIEDYLKEILRDVDQVELKRSDIATRFNVVPSQINYVIKTRFTLQNGYLVESKRGGGGYIRISKVTVGPDAHFIEALLQDLPSQVTVKQANDILTCLTREHVLTEHEKCLVQTLLSKETLEVLAMQDAQAQLRARLLSQLLNRLRFESERE</sequence>
<gene>
    <name evidence="10" type="ORF">IV50_GL000680</name>
</gene>
<feature type="domain" description="CtsR N-terminal HTH" evidence="8">
    <location>
        <begin position="7"/>
        <end position="75"/>
    </location>
</feature>
<keyword evidence="11" id="KW-1185">Reference proteome</keyword>
<dbReference type="InterPro" id="IPR041902">
    <property type="entry name" value="CtsR_N_sf"/>
</dbReference>
<evidence type="ECO:0000259" key="8">
    <source>
        <dbReference type="Pfam" id="PF05848"/>
    </source>
</evidence>
<reference evidence="10 11" key="1">
    <citation type="journal article" date="2015" name="Genome Announc.">
        <title>Expanding the biotechnology potential of lactobacilli through comparative genomics of 213 strains and associated genera.</title>
        <authorList>
            <person name="Sun Z."/>
            <person name="Harris H.M."/>
            <person name="McCann A."/>
            <person name="Guo C."/>
            <person name="Argimon S."/>
            <person name="Zhang W."/>
            <person name="Yang X."/>
            <person name="Jeffery I.B."/>
            <person name="Cooney J.C."/>
            <person name="Kagawa T.F."/>
            <person name="Liu W."/>
            <person name="Song Y."/>
            <person name="Salvetti E."/>
            <person name="Wrobel A."/>
            <person name="Rasinkangas P."/>
            <person name="Parkhill J."/>
            <person name="Rea M.C."/>
            <person name="O'Sullivan O."/>
            <person name="Ritari J."/>
            <person name="Douillard F.P."/>
            <person name="Paul Ross R."/>
            <person name="Yang R."/>
            <person name="Briner A.E."/>
            <person name="Felis G.E."/>
            <person name="de Vos W.M."/>
            <person name="Barrangou R."/>
            <person name="Klaenhammer T.R."/>
            <person name="Caufield P.W."/>
            <person name="Cui Y."/>
            <person name="Zhang H."/>
            <person name="O'Toole P.W."/>
        </authorList>
    </citation>
    <scope>NUCLEOTIDE SEQUENCE [LARGE SCALE GENOMIC DNA]</scope>
    <source>
        <strain evidence="10 11">DSM 20410</strain>
    </source>
</reference>
<evidence type="ECO:0000256" key="3">
    <source>
        <dbReference type="ARBA" id="ARBA00022491"/>
    </source>
</evidence>
<dbReference type="EMBL" id="JQBM01000002">
    <property type="protein sequence ID" value="KRN46407.1"/>
    <property type="molecule type" value="Genomic_DNA"/>
</dbReference>
<protein>
    <recommendedName>
        <fullName evidence="2 7">Transcriptional regulator CtsR</fullName>
    </recommendedName>
</protein>
<dbReference type="Proteomes" id="UP000051992">
    <property type="component" value="Unassembled WGS sequence"/>
</dbReference>
<accession>A0A0R2H8M7</accession>
<dbReference type="InterPro" id="IPR040465">
    <property type="entry name" value="CtsR_N"/>
</dbReference>
<evidence type="ECO:0000256" key="5">
    <source>
        <dbReference type="ARBA" id="ARBA00023125"/>
    </source>
</evidence>
<dbReference type="Gene3D" id="1.10.1200.150">
    <property type="entry name" value="Transcriptional regulator CtsR, C-terminal domain"/>
    <property type="match status" value="1"/>
</dbReference>
<evidence type="ECO:0000256" key="4">
    <source>
        <dbReference type="ARBA" id="ARBA00023015"/>
    </source>
</evidence>
<evidence type="ECO:0000259" key="9">
    <source>
        <dbReference type="Pfam" id="PF17727"/>
    </source>
</evidence>
<dbReference type="PATRIC" id="fig|1629.5.peg.684"/>